<name>A0A9P6IAI7_9PEZI</name>
<evidence type="ECO:0000256" key="2">
    <source>
        <dbReference type="ARBA" id="ARBA00006012"/>
    </source>
</evidence>
<dbReference type="FunFam" id="3.40.50.300:FF:000054">
    <property type="entry name" value="ABC multidrug transporter atrF"/>
    <property type="match status" value="1"/>
</dbReference>
<reference evidence="12" key="1">
    <citation type="submission" date="2020-03" db="EMBL/GenBank/DDBJ databases">
        <authorList>
            <person name="He L."/>
        </authorList>
    </citation>
    <scope>NUCLEOTIDE SEQUENCE</scope>
    <source>
        <strain evidence="12">CkLH20</strain>
    </source>
</reference>
<comment type="caution">
    <text evidence="12">The sequence shown here is derived from an EMBL/GenBank/DDBJ whole genome shotgun (WGS) entry which is preliminary data.</text>
</comment>
<dbReference type="SMART" id="SM00382">
    <property type="entry name" value="AAA"/>
    <property type="match status" value="2"/>
</dbReference>
<evidence type="ECO:0000256" key="3">
    <source>
        <dbReference type="ARBA" id="ARBA00022448"/>
    </source>
</evidence>
<dbReference type="PROSITE" id="PS00211">
    <property type="entry name" value="ABC_TRANSPORTER_1"/>
    <property type="match status" value="1"/>
</dbReference>
<accession>A0A9P6IAI7</accession>
<keyword evidence="3" id="KW-0813">Transport</keyword>
<dbReference type="Pfam" id="PF01061">
    <property type="entry name" value="ABC2_membrane"/>
    <property type="match status" value="2"/>
</dbReference>
<dbReference type="PANTHER" id="PTHR19241">
    <property type="entry name" value="ATP-BINDING CASSETTE TRANSPORTER"/>
    <property type="match status" value="1"/>
</dbReference>
<dbReference type="CDD" id="cd03233">
    <property type="entry name" value="ABCG_PDR_domain1"/>
    <property type="match status" value="1"/>
</dbReference>
<dbReference type="InterPro" id="IPR017871">
    <property type="entry name" value="ABC_transporter-like_CS"/>
</dbReference>
<dbReference type="GO" id="GO:0005524">
    <property type="term" value="F:ATP binding"/>
    <property type="evidence" value="ECO:0007669"/>
    <property type="project" value="UniProtKB-KW"/>
</dbReference>
<dbReference type="CDD" id="cd03232">
    <property type="entry name" value="ABCG_PDR_domain2"/>
    <property type="match status" value="1"/>
</dbReference>
<keyword evidence="13" id="KW-1185">Reference proteome</keyword>
<dbReference type="InterPro" id="IPR010929">
    <property type="entry name" value="PDR_CDR_ABC"/>
</dbReference>
<evidence type="ECO:0000259" key="11">
    <source>
        <dbReference type="PROSITE" id="PS50893"/>
    </source>
</evidence>
<feature type="transmembrane region" description="Helical" evidence="10">
    <location>
        <begin position="90"/>
        <end position="116"/>
    </location>
</feature>
<evidence type="ECO:0000256" key="6">
    <source>
        <dbReference type="ARBA" id="ARBA00022840"/>
    </source>
</evidence>
<feature type="transmembrane region" description="Helical" evidence="10">
    <location>
        <begin position="871"/>
        <end position="891"/>
    </location>
</feature>
<dbReference type="GO" id="GO:0140359">
    <property type="term" value="F:ABC-type transporter activity"/>
    <property type="evidence" value="ECO:0007669"/>
    <property type="project" value="InterPro"/>
</dbReference>
<proteinExistence type="inferred from homology"/>
<feature type="transmembrane region" description="Helical" evidence="10">
    <location>
        <begin position="765"/>
        <end position="788"/>
    </location>
</feature>
<dbReference type="EMBL" id="JAATWM020000023">
    <property type="protein sequence ID" value="KAF9875065.1"/>
    <property type="molecule type" value="Genomic_DNA"/>
</dbReference>
<feature type="domain" description="ABC transporter" evidence="11">
    <location>
        <begin position="961"/>
        <end position="1203"/>
    </location>
</feature>
<keyword evidence="4 10" id="KW-0812">Transmembrane</keyword>
<gene>
    <name evidence="12" type="ORF">CkaCkLH20_07331</name>
</gene>
<dbReference type="Pfam" id="PF06422">
    <property type="entry name" value="PDR_CDR"/>
    <property type="match status" value="1"/>
</dbReference>
<dbReference type="GO" id="GO:0016020">
    <property type="term" value="C:membrane"/>
    <property type="evidence" value="ECO:0007669"/>
    <property type="project" value="UniProtKB-SubCell"/>
</dbReference>
<feature type="region of interest" description="Disordered" evidence="9">
    <location>
        <begin position="179"/>
        <end position="198"/>
    </location>
</feature>
<keyword evidence="5" id="KW-0547">Nucleotide-binding</keyword>
<dbReference type="InterPro" id="IPR029481">
    <property type="entry name" value="ABC_trans_N"/>
</dbReference>
<dbReference type="Gene3D" id="3.40.50.300">
    <property type="entry name" value="P-loop containing nucleotide triphosphate hydrolases"/>
    <property type="match status" value="2"/>
</dbReference>
<dbReference type="GO" id="GO:0016887">
    <property type="term" value="F:ATP hydrolysis activity"/>
    <property type="evidence" value="ECO:0007669"/>
    <property type="project" value="InterPro"/>
</dbReference>
<evidence type="ECO:0000256" key="4">
    <source>
        <dbReference type="ARBA" id="ARBA00022692"/>
    </source>
</evidence>
<feature type="transmembrane region" description="Helical" evidence="10">
    <location>
        <begin position="625"/>
        <end position="645"/>
    </location>
</feature>
<evidence type="ECO:0000256" key="9">
    <source>
        <dbReference type="SAM" id="MobiDB-lite"/>
    </source>
</evidence>
<dbReference type="InterPro" id="IPR034003">
    <property type="entry name" value="ABCG_PDR_2"/>
</dbReference>
<dbReference type="Pfam" id="PF00005">
    <property type="entry name" value="ABC_tran"/>
    <property type="match status" value="2"/>
</dbReference>
<keyword evidence="7 10" id="KW-1133">Transmembrane helix</keyword>
<dbReference type="SUPFAM" id="SSF52540">
    <property type="entry name" value="P-loop containing nucleoside triphosphate hydrolases"/>
    <property type="match status" value="2"/>
</dbReference>
<evidence type="ECO:0000256" key="8">
    <source>
        <dbReference type="ARBA" id="ARBA00023136"/>
    </source>
</evidence>
<dbReference type="InterPro" id="IPR003593">
    <property type="entry name" value="AAA+_ATPase"/>
</dbReference>
<feature type="transmembrane region" description="Helical" evidence="10">
    <location>
        <begin position="1415"/>
        <end position="1436"/>
    </location>
</feature>
<protein>
    <submittedName>
        <fullName evidence="12">ABC transporter</fullName>
    </submittedName>
</protein>
<evidence type="ECO:0000313" key="12">
    <source>
        <dbReference type="EMBL" id="KAF9875065.1"/>
    </source>
</evidence>
<feature type="transmembrane region" description="Helical" evidence="10">
    <location>
        <begin position="1568"/>
        <end position="1586"/>
    </location>
</feature>
<feature type="transmembrane region" description="Helical" evidence="10">
    <location>
        <begin position="734"/>
        <end position="753"/>
    </location>
</feature>
<dbReference type="InterPro" id="IPR027417">
    <property type="entry name" value="P-loop_NTPase"/>
</dbReference>
<keyword evidence="6" id="KW-0067">ATP-binding</keyword>
<dbReference type="PROSITE" id="PS50893">
    <property type="entry name" value="ABC_TRANSPORTER_2"/>
    <property type="match status" value="2"/>
</dbReference>
<dbReference type="InterPro" id="IPR003439">
    <property type="entry name" value="ABC_transporter-like_ATP-bd"/>
</dbReference>
<reference evidence="12" key="2">
    <citation type="submission" date="2020-11" db="EMBL/GenBank/DDBJ databases">
        <title>Whole genome sequencing of Colletotrichum sp.</title>
        <authorList>
            <person name="Li H."/>
        </authorList>
    </citation>
    <scope>NUCLEOTIDE SEQUENCE</scope>
    <source>
        <strain evidence="12">CkLH20</strain>
    </source>
</reference>
<dbReference type="Pfam" id="PF14510">
    <property type="entry name" value="ABC_trans_N"/>
    <property type="match status" value="1"/>
</dbReference>
<feature type="transmembrane region" description="Helical" evidence="10">
    <location>
        <begin position="1448"/>
        <end position="1470"/>
    </location>
</feature>
<dbReference type="InterPro" id="IPR034001">
    <property type="entry name" value="ABCG_PDR_1"/>
</dbReference>
<feature type="domain" description="ABC transporter" evidence="11">
    <location>
        <begin position="260"/>
        <end position="513"/>
    </location>
</feature>
<evidence type="ECO:0000256" key="10">
    <source>
        <dbReference type="SAM" id="Phobius"/>
    </source>
</evidence>
<comment type="subcellular location">
    <subcellularLocation>
        <location evidence="1">Membrane</location>
        <topology evidence="1">Multi-pass membrane protein</topology>
    </subcellularLocation>
</comment>
<evidence type="ECO:0000256" key="7">
    <source>
        <dbReference type="ARBA" id="ARBA00022989"/>
    </source>
</evidence>
<evidence type="ECO:0000313" key="13">
    <source>
        <dbReference type="Proteomes" id="UP000781932"/>
    </source>
</evidence>
<dbReference type="GeneID" id="62163122"/>
<feature type="transmembrane region" description="Helical" evidence="10">
    <location>
        <begin position="652"/>
        <end position="669"/>
    </location>
</feature>
<feature type="transmembrane region" description="Helical" evidence="10">
    <location>
        <begin position="1369"/>
        <end position="1395"/>
    </location>
</feature>
<dbReference type="InterPro" id="IPR013525">
    <property type="entry name" value="ABC2_TM"/>
</dbReference>
<dbReference type="RefSeq" id="XP_038744526.1">
    <property type="nucleotide sequence ID" value="XM_038890048.1"/>
</dbReference>
<evidence type="ECO:0000256" key="5">
    <source>
        <dbReference type="ARBA" id="ARBA00022741"/>
    </source>
</evidence>
<dbReference type="OrthoDB" id="245989at2759"/>
<sequence length="1597" mass="178620">MEPQQRSHPTPFPSYDPYATHPHDNIRAWLDGVVMDEEHKPLVTDVLHALSGLQHPSETHKTEQPRPKVTVRTIGPGFMGRAPPFASTEFFANIVVVAILLLFAPGFTLLAAGVFFTSRVAERVARTMPHTGDANMVSNEQPDYFQASHSESSESSATATVDDMYRQIEDLARQVTNASRPHSLHVQDDVLNPPKDSPLNPNSAYFDTVAWTKAFISLYESDPSSTPGRLTGVAFKNLNVFGYSTGTQYQKSAGNIALSIASDLVGLATGRTQSRIDILRDFEGLVEPGEMLLALGPPGSGCSTLLKTLAGQTEGLNVSKDSYMNFRGIDPRYMHDWFRGDVLYNAEVDVHLAPLTVGDTLEFASRARVPATIPAGLISKQYARIMRDVLMASFGITHTLNTKVGDDYVRGVSGGERKRVSIVEAALTGAKFQCWDNSTRGLDSGNAIAFCQNLRTQADLLDVAAVVAIYQAPQSAYDLFDKVTVLYEGRQIYFGKIDQAKQYFENMGFMCPDRQTTPDFLTSMTSPSERRIRPGYEDQAPRTADDFAARWKDSREHSALMSDISAYEKAHPAKVRLEEFQQSIKAERSSFQRLKSPYMITYPRQVKLCLWRGWKRLVADPGFTISSLVFNIIVGFVLGSMFFNLKADSSTFYYRGGLIFFALLFNAFASEMEVLTLYAQRPVVEKHNRYALYHQSAEAISSFILELPYKITNVFTFNSILYFMANLKREPGPFFFFCLVSFAVLLAMSGIYRTMASLARTSHQAMVPVTLVTIGVMMYAGFTVPTSYMQGWSRWMGYINPLSYAFEALMANEFHGRTFQCSGLVPSGSVYGDLPISGRTCAVVGAVLGSDLVDGDRYIEQSFGYFNSHKWRNVGILCGYIVFFFITYIVAAEFAKPPKSEGEVLVFRRGKMPAGLAEKARSDEEHQTREIAVTEKVHSLPVEKRPSNERPRPSACGKPIFHWEDICYDVKIKGQDRRILDHIDGWVQPGVITALMGASGAGKTTLLDALATRVTMGILSGDTMVNGQPTDKSFPHRVGYVQQQDVHMDTMTVREALQFSALLRQSAEIPRSEKLEYIDEVIDLLDMGDFVDAVIGVPGQGLNVEQRKRLTIGVELAARPQLLVFLDEPTSGLDSQTSWAICDLIEKLAKSGQAVLCTIHQPSAMLFSRFDRLLLLQRGGKTVYFGDIGTNARTMIDYLERNGAPPCPVDGNPAEWMLKVTTLSDDGPNWFDIWRSSPEYHDVKDELGLLRQLSTGQGSGNDSASHHEFVASFWTQFVQVFSRTAKHFWRSPVYIWSKLTLTVLLALYIGFTFKSDNSLQGLQNQLYAFFMCLTTVNEFSKQVMPMFIPQRALYEVRERPSRVYRWTTYLLSNVVVEMIWNTIAAVIFFFCWYYPARFFRNTTPDDVNIRGFTVFLFIWIFFLWTSTFSQLAIVAIETADLASIPASLFAILCMSFCGIGVIRADLPAIWSDLMYYVSPMTYLVSGALSTCLHGSKVVCTAKEIVQVPVPSNMTCGEFLGPFVQGAGGYLVDAAATDMCGYCRMATTDDFLAHFEIKYDDRWRNFGLLWVYVGFNIIAACGLYWLARVPKGQGVRRK</sequence>
<dbReference type="Proteomes" id="UP000781932">
    <property type="component" value="Unassembled WGS sequence"/>
</dbReference>
<feature type="transmembrane region" description="Helical" evidence="10">
    <location>
        <begin position="1293"/>
        <end position="1313"/>
    </location>
</feature>
<keyword evidence="8 10" id="KW-0472">Membrane</keyword>
<organism evidence="12 13">
    <name type="scientific">Colletotrichum karsti</name>
    <dbReference type="NCBI Taxonomy" id="1095194"/>
    <lineage>
        <taxon>Eukaryota</taxon>
        <taxon>Fungi</taxon>
        <taxon>Dikarya</taxon>
        <taxon>Ascomycota</taxon>
        <taxon>Pezizomycotina</taxon>
        <taxon>Sordariomycetes</taxon>
        <taxon>Hypocreomycetidae</taxon>
        <taxon>Glomerellales</taxon>
        <taxon>Glomerellaceae</taxon>
        <taxon>Colletotrichum</taxon>
        <taxon>Colletotrichum boninense species complex</taxon>
    </lineage>
</organism>
<evidence type="ECO:0000256" key="1">
    <source>
        <dbReference type="ARBA" id="ARBA00004141"/>
    </source>
</evidence>
<comment type="similarity">
    <text evidence="2">Belongs to the ABC transporter superfamily. ABCG family. PDR (TC 3.A.1.205) subfamily.</text>
</comment>